<organism evidence="1 2">
    <name type="scientific">Etheostoma spectabile</name>
    <name type="common">orangethroat darter</name>
    <dbReference type="NCBI Taxonomy" id="54343"/>
    <lineage>
        <taxon>Eukaryota</taxon>
        <taxon>Metazoa</taxon>
        <taxon>Chordata</taxon>
        <taxon>Craniata</taxon>
        <taxon>Vertebrata</taxon>
        <taxon>Euteleostomi</taxon>
        <taxon>Actinopterygii</taxon>
        <taxon>Neopterygii</taxon>
        <taxon>Teleostei</taxon>
        <taxon>Neoteleostei</taxon>
        <taxon>Acanthomorphata</taxon>
        <taxon>Eupercaria</taxon>
        <taxon>Perciformes</taxon>
        <taxon>Percoidei</taxon>
        <taxon>Percidae</taxon>
        <taxon>Etheostomatinae</taxon>
        <taxon>Etheostoma</taxon>
    </lineage>
</organism>
<gene>
    <name evidence="1" type="ORF">FQN60_012922</name>
</gene>
<protein>
    <submittedName>
        <fullName evidence="1">Uncharacterized protein</fullName>
    </submittedName>
</protein>
<dbReference type="OrthoDB" id="5956066at2759"/>
<comment type="caution">
    <text evidence="1">The sequence shown here is derived from an EMBL/GenBank/DDBJ whole genome shotgun (WGS) entry which is preliminary data.</text>
</comment>
<reference evidence="1 2" key="1">
    <citation type="submission" date="2019-08" db="EMBL/GenBank/DDBJ databases">
        <title>A chromosome-level genome assembly, high-density linkage maps, and genome scans reveal the genomic architecture of hybrid incompatibilities underlying speciation via character displacement in darters (Percidae: Etheostominae).</title>
        <authorList>
            <person name="Moran R.L."/>
            <person name="Catchen J.M."/>
            <person name="Fuller R.C."/>
        </authorList>
    </citation>
    <scope>NUCLEOTIDE SEQUENCE [LARGE SCALE GENOMIC DNA]</scope>
    <source>
        <strain evidence="1">EspeVRDwgs_2016</strain>
        <tissue evidence="1">Muscle</tissue>
    </source>
</reference>
<dbReference type="EMBL" id="VOFY01000009">
    <property type="protein sequence ID" value="KAA8589557.1"/>
    <property type="molecule type" value="Genomic_DNA"/>
</dbReference>
<dbReference type="AlphaFoldDB" id="A0A5J5D641"/>
<keyword evidence="2" id="KW-1185">Reference proteome</keyword>
<sequence>MAKIPNATLVEPVLRCLAGCIPVRTTTATVGYHCLPADSNLSVSEGLSNIYEKSIDLSETTEAHLACRCAAQCA</sequence>
<accession>A0A5J5D641</accession>
<proteinExistence type="predicted"/>
<dbReference type="Proteomes" id="UP000327493">
    <property type="component" value="Chromosome 9"/>
</dbReference>
<evidence type="ECO:0000313" key="1">
    <source>
        <dbReference type="EMBL" id="KAA8589557.1"/>
    </source>
</evidence>
<evidence type="ECO:0000313" key="2">
    <source>
        <dbReference type="Proteomes" id="UP000327493"/>
    </source>
</evidence>
<name>A0A5J5D641_9PERO</name>